<dbReference type="InterPro" id="IPR008030">
    <property type="entry name" value="NmrA-like"/>
</dbReference>
<evidence type="ECO:0000256" key="1">
    <source>
        <dbReference type="ARBA" id="ARBA00006328"/>
    </source>
</evidence>
<evidence type="ECO:0000256" key="2">
    <source>
        <dbReference type="ARBA" id="ARBA00022857"/>
    </source>
</evidence>
<gene>
    <name evidence="4" type="ORF">AS594_11070</name>
</gene>
<keyword evidence="5" id="KW-1185">Reference proteome</keyword>
<dbReference type="STRING" id="285458.BGM19_25745"/>
<feature type="domain" description="NmrA-like" evidence="3">
    <location>
        <begin position="2"/>
        <end position="238"/>
    </location>
</feature>
<reference evidence="4 5" key="1">
    <citation type="submission" date="2016-08" db="EMBL/GenBank/DDBJ databases">
        <title>Complete genome sequence of Streptomyces agglomeratus strain 6-3-2, a novel anti-MRSA actinomycete isolated from Wuli of Tebit, China.</title>
        <authorList>
            <person name="Chen X."/>
        </authorList>
    </citation>
    <scope>NUCLEOTIDE SEQUENCE [LARGE SCALE GENOMIC DNA]</scope>
    <source>
        <strain evidence="4 5">6-3-2</strain>
    </source>
</reference>
<evidence type="ECO:0000313" key="5">
    <source>
        <dbReference type="Proteomes" id="UP000095759"/>
    </source>
</evidence>
<dbReference type="PANTHER" id="PTHR42748">
    <property type="entry name" value="NITROGEN METABOLITE REPRESSION PROTEIN NMRA FAMILY MEMBER"/>
    <property type="match status" value="1"/>
</dbReference>
<dbReference type="AlphaFoldDB" id="A0A1E5PIM4"/>
<dbReference type="Pfam" id="PF05368">
    <property type="entry name" value="NmrA"/>
    <property type="match status" value="1"/>
</dbReference>
<sequence>MRVAVVGATGFQGGAVARLLAERKHRVRTLTRRPEGERPALAGTAFVNGDLAHADHVRHLFERATHASVVMPLVYDAETVGAYARNIADAARETGVRRVVYNSNTRVPRASTDVAAFETRRLAETVLREGLRGSDVELVVLRPPVYLDNLFSPWNGPALAKEGVLAYPLPAATRTAWISHRDLAEAVYAALTVDGVAGRTLDIGGSRSLTGHELAQAFARGLGRDVRYVPLDPHVFEEGLARVVGPVAAAGVAGIYHYLASGAGPDLMAADDGAAGALSVRPAPVDEWVARQPWQIWSDEATAAS</sequence>
<proteinExistence type="inferred from homology"/>
<dbReference type="InterPro" id="IPR051164">
    <property type="entry name" value="NmrA-like_oxidored"/>
</dbReference>
<dbReference type="InterPro" id="IPR036291">
    <property type="entry name" value="NAD(P)-bd_dom_sf"/>
</dbReference>
<comment type="caution">
    <text evidence="4">The sequence shown here is derived from an EMBL/GenBank/DDBJ whole genome shotgun (WGS) entry which is preliminary data.</text>
</comment>
<evidence type="ECO:0000313" key="4">
    <source>
        <dbReference type="EMBL" id="OEJ29367.1"/>
    </source>
</evidence>
<evidence type="ECO:0000259" key="3">
    <source>
        <dbReference type="Pfam" id="PF05368"/>
    </source>
</evidence>
<name>A0A1E5PIM4_9ACTN</name>
<comment type="similarity">
    <text evidence="1">Belongs to the NmrA-type oxidoreductase family.</text>
</comment>
<protein>
    <submittedName>
        <fullName evidence="4">NmrA family transcriptional regulator</fullName>
    </submittedName>
</protein>
<dbReference type="Proteomes" id="UP000095759">
    <property type="component" value="Unassembled WGS sequence"/>
</dbReference>
<organism evidence="4 5">
    <name type="scientific">Streptomyces agglomeratus</name>
    <dbReference type="NCBI Taxonomy" id="285458"/>
    <lineage>
        <taxon>Bacteria</taxon>
        <taxon>Bacillati</taxon>
        <taxon>Actinomycetota</taxon>
        <taxon>Actinomycetes</taxon>
        <taxon>Kitasatosporales</taxon>
        <taxon>Streptomycetaceae</taxon>
        <taxon>Streptomyces</taxon>
    </lineage>
</organism>
<keyword evidence="2" id="KW-0521">NADP</keyword>
<dbReference type="Gene3D" id="3.40.50.720">
    <property type="entry name" value="NAD(P)-binding Rossmann-like Domain"/>
    <property type="match status" value="1"/>
</dbReference>
<accession>A0A1E5PIM4</accession>
<dbReference type="OrthoDB" id="319724at2"/>
<dbReference type="EMBL" id="MEHJ01000001">
    <property type="protein sequence ID" value="OEJ29367.1"/>
    <property type="molecule type" value="Genomic_DNA"/>
</dbReference>
<dbReference type="SUPFAM" id="SSF51735">
    <property type="entry name" value="NAD(P)-binding Rossmann-fold domains"/>
    <property type="match status" value="1"/>
</dbReference>
<dbReference type="PANTHER" id="PTHR42748:SF7">
    <property type="entry name" value="NMRA LIKE REDOX SENSOR 1-RELATED"/>
    <property type="match status" value="1"/>
</dbReference>